<evidence type="ECO:0000313" key="2">
    <source>
        <dbReference type="EMBL" id="GGP06525.1"/>
    </source>
</evidence>
<evidence type="ECO:0000313" key="3">
    <source>
        <dbReference type="Proteomes" id="UP000660745"/>
    </source>
</evidence>
<protein>
    <submittedName>
        <fullName evidence="2">Uncharacterized protein</fullName>
    </submittedName>
</protein>
<organism evidence="2 3">
    <name type="scientific">Nonomuraea glycinis</name>
    <dbReference type="NCBI Taxonomy" id="2047744"/>
    <lineage>
        <taxon>Bacteria</taxon>
        <taxon>Bacillati</taxon>
        <taxon>Actinomycetota</taxon>
        <taxon>Actinomycetes</taxon>
        <taxon>Streptosporangiales</taxon>
        <taxon>Streptosporangiaceae</taxon>
        <taxon>Nonomuraea</taxon>
    </lineage>
</organism>
<reference evidence="2" key="2">
    <citation type="submission" date="2020-09" db="EMBL/GenBank/DDBJ databases">
        <authorList>
            <person name="Sun Q."/>
            <person name="Zhou Y."/>
        </authorList>
    </citation>
    <scope>NUCLEOTIDE SEQUENCE</scope>
    <source>
        <strain evidence="2">CGMCC 4.7430</strain>
    </source>
</reference>
<proteinExistence type="predicted"/>
<dbReference type="AlphaFoldDB" id="A0A918A5H4"/>
<gene>
    <name evidence="2" type="ORF">GCM10012278_30490</name>
</gene>
<name>A0A918A5H4_9ACTN</name>
<accession>A0A918A5H4</accession>
<feature type="region of interest" description="Disordered" evidence="1">
    <location>
        <begin position="1"/>
        <end position="21"/>
    </location>
</feature>
<dbReference type="EMBL" id="BMNK01000004">
    <property type="protein sequence ID" value="GGP06525.1"/>
    <property type="molecule type" value="Genomic_DNA"/>
</dbReference>
<reference evidence="2" key="1">
    <citation type="journal article" date="2014" name="Int. J. Syst. Evol. Microbiol.">
        <title>Complete genome sequence of Corynebacterium casei LMG S-19264T (=DSM 44701T), isolated from a smear-ripened cheese.</title>
        <authorList>
            <consortium name="US DOE Joint Genome Institute (JGI-PGF)"/>
            <person name="Walter F."/>
            <person name="Albersmeier A."/>
            <person name="Kalinowski J."/>
            <person name="Ruckert C."/>
        </authorList>
    </citation>
    <scope>NUCLEOTIDE SEQUENCE</scope>
    <source>
        <strain evidence="2">CGMCC 4.7430</strain>
    </source>
</reference>
<sequence length="105" mass="10324">MDTSGTDTRGPRLIDTSGSRTPLFETPGGLTLLFDTPGSLTPLLDTAGGETRTSGMFGTCGGRGAAAAGALAQIAASATAASSGVCLAATVTLPRRSGRAPAARR</sequence>
<keyword evidence="3" id="KW-1185">Reference proteome</keyword>
<evidence type="ECO:0000256" key="1">
    <source>
        <dbReference type="SAM" id="MobiDB-lite"/>
    </source>
</evidence>
<dbReference type="Proteomes" id="UP000660745">
    <property type="component" value="Unassembled WGS sequence"/>
</dbReference>
<comment type="caution">
    <text evidence="2">The sequence shown here is derived from an EMBL/GenBank/DDBJ whole genome shotgun (WGS) entry which is preliminary data.</text>
</comment>